<dbReference type="EMBL" id="MG845200">
    <property type="protein sequence ID" value="AXJ98434.1"/>
    <property type="molecule type" value="Genomic_DNA"/>
</dbReference>
<evidence type="ECO:0000313" key="1">
    <source>
        <dbReference type="EMBL" id="AXJ98434.1"/>
    </source>
</evidence>
<geneLocation type="plasmid" evidence="1">
    <name>pNDM-TJ11</name>
</geneLocation>
<dbReference type="AlphaFoldDB" id="A0A345WXN1"/>
<protein>
    <submittedName>
        <fullName evidence="1">Uncharacterized protein</fullName>
    </submittedName>
</protein>
<reference evidence="1" key="1">
    <citation type="submission" date="2018-01" db="EMBL/GenBank/DDBJ databases">
        <title>Complete sequencing of a NDM-1 plasmid.</title>
        <authorList>
            <person name="Dong D."/>
            <person name="Jia N."/>
            <person name="Zhang H."/>
            <person name="Zhao H."/>
            <person name="Liu Z."/>
            <person name="Zhu Y."/>
        </authorList>
    </citation>
    <scope>NUCLEOTIDE SEQUENCE</scope>
    <source>
        <strain evidence="1">TJ11</strain>
        <plasmid evidence="1">pNDM-TJ11</plasmid>
    </source>
</reference>
<organism evidence="1">
    <name type="scientific">Klebsiella oxytoca</name>
    <dbReference type="NCBI Taxonomy" id="571"/>
    <lineage>
        <taxon>Bacteria</taxon>
        <taxon>Pseudomonadati</taxon>
        <taxon>Pseudomonadota</taxon>
        <taxon>Gammaproteobacteria</taxon>
        <taxon>Enterobacterales</taxon>
        <taxon>Enterobacteriaceae</taxon>
        <taxon>Klebsiella/Raoultella group</taxon>
        <taxon>Klebsiella</taxon>
    </lineage>
</organism>
<proteinExistence type="predicted"/>
<name>A0A345WXN1_KLEOX</name>
<sequence length="37" mass="4261">MKNVLHICSETELLQIMLNRRSLLRALSSKIFEQASS</sequence>
<keyword evidence="1" id="KW-0614">Plasmid</keyword>
<accession>A0A345WXN1</accession>